<protein>
    <submittedName>
        <fullName evidence="3">TRAPP trafficking subunit Trs65-domain-containing protein</fullName>
    </submittedName>
</protein>
<organism evidence="3 4">
    <name type="scientific">Rhizophagus irregularis (strain DAOM 181602 / DAOM 197198 / MUCL 43194)</name>
    <name type="common">Arbuscular mycorrhizal fungus</name>
    <name type="synonym">Glomus intraradices</name>
    <dbReference type="NCBI Taxonomy" id="747089"/>
    <lineage>
        <taxon>Eukaryota</taxon>
        <taxon>Fungi</taxon>
        <taxon>Fungi incertae sedis</taxon>
        <taxon>Mucoromycota</taxon>
        <taxon>Glomeromycotina</taxon>
        <taxon>Glomeromycetes</taxon>
        <taxon>Glomerales</taxon>
        <taxon>Glomeraceae</taxon>
        <taxon>Rhizophagus</taxon>
    </lineage>
</organism>
<dbReference type="Pfam" id="PF12735">
    <property type="entry name" value="IgD3_Trs65"/>
    <property type="match status" value="1"/>
</dbReference>
<reference evidence="3 4" key="1">
    <citation type="journal article" date="2013" name="Proc. Natl. Acad. Sci. U.S.A.">
        <title>Genome of an arbuscular mycorrhizal fungus provides insight into the oldest plant symbiosis.</title>
        <authorList>
            <person name="Tisserant E."/>
            <person name="Malbreil M."/>
            <person name="Kuo A."/>
            <person name="Kohler A."/>
            <person name="Symeonidi A."/>
            <person name="Balestrini R."/>
            <person name="Charron P."/>
            <person name="Duensing N."/>
            <person name="Frei Dit Frey N."/>
            <person name="Gianinazzi-Pearson V."/>
            <person name="Gilbert L.B."/>
            <person name="Handa Y."/>
            <person name="Herr J.R."/>
            <person name="Hijri M."/>
            <person name="Koul R."/>
            <person name="Kawaguchi M."/>
            <person name="Krajinski F."/>
            <person name="Lammers P.J."/>
            <person name="Masclaux F.G."/>
            <person name="Murat C."/>
            <person name="Morin E."/>
            <person name="Ndikumana S."/>
            <person name="Pagni M."/>
            <person name="Petitpierre D."/>
            <person name="Requena N."/>
            <person name="Rosikiewicz P."/>
            <person name="Riley R."/>
            <person name="Saito K."/>
            <person name="San Clemente H."/>
            <person name="Shapiro H."/>
            <person name="van Tuinen D."/>
            <person name="Becard G."/>
            <person name="Bonfante P."/>
            <person name="Paszkowski U."/>
            <person name="Shachar-Hill Y.Y."/>
            <person name="Tuskan G.A."/>
            <person name="Young P.W."/>
            <person name="Sanders I.R."/>
            <person name="Henrissat B."/>
            <person name="Rensing S.A."/>
            <person name="Grigoriev I.V."/>
            <person name="Corradi N."/>
            <person name="Roux C."/>
            <person name="Martin F."/>
        </authorList>
    </citation>
    <scope>NUCLEOTIDE SEQUENCE [LARGE SCALE GENOMIC DNA]</scope>
    <source>
        <strain evidence="3 4">DAOM 197198</strain>
    </source>
</reference>
<comment type="caution">
    <text evidence="3">The sequence shown here is derived from an EMBL/GenBank/DDBJ whole genome shotgun (WGS) entry which is preliminary data.</text>
</comment>
<feature type="compositionally biased region" description="Low complexity" evidence="1">
    <location>
        <begin position="100"/>
        <end position="131"/>
    </location>
</feature>
<proteinExistence type="predicted"/>
<accession>A0A2H5S1H9</accession>
<keyword evidence="4" id="KW-1185">Reference proteome</keyword>
<feature type="compositionally biased region" description="Polar residues" evidence="1">
    <location>
        <begin position="132"/>
        <end position="142"/>
    </location>
</feature>
<evidence type="ECO:0000313" key="4">
    <source>
        <dbReference type="Proteomes" id="UP000018888"/>
    </source>
</evidence>
<dbReference type="InterPro" id="IPR024662">
    <property type="entry name" value="Trs65"/>
</dbReference>
<dbReference type="PANTHER" id="PTHR28159">
    <property type="entry name" value="TRAFFICKING PROTEIN PARTICLE COMPLEX II-SPECIFIC SUBUNIT 65"/>
    <property type="match status" value="1"/>
</dbReference>
<gene>
    <name evidence="3" type="ORF">GLOIN_2v1469862</name>
</gene>
<dbReference type="PANTHER" id="PTHR28159:SF1">
    <property type="entry name" value="TRAFFICKING PROTEIN PARTICLE COMPLEX II-SPECIFIC SUBUNIT 65"/>
    <property type="match status" value="1"/>
</dbReference>
<dbReference type="GO" id="GO:1990071">
    <property type="term" value="C:TRAPPII protein complex"/>
    <property type="evidence" value="ECO:0007669"/>
    <property type="project" value="InterPro"/>
</dbReference>
<dbReference type="EMBL" id="AUPC02000004">
    <property type="protein sequence ID" value="POG82577.1"/>
    <property type="molecule type" value="Genomic_DNA"/>
</dbReference>
<evidence type="ECO:0000259" key="2">
    <source>
        <dbReference type="Pfam" id="PF12735"/>
    </source>
</evidence>
<dbReference type="Proteomes" id="UP000018888">
    <property type="component" value="Unassembled WGS sequence"/>
</dbReference>
<dbReference type="GO" id="GO:0006891">
    <property type="term" value="P:intra-Golgi vesicle-mediated transport"/>
    <property type="evidence" value="ECO:0007669"/>
    <property type="project" value="InterPro"/>
</dbReference>
<dbReference type="InterPro" id="IPR055420">
    <property type="entry name" value="IgD3_Trs65"/>
</dbReference>
<name>A0A2H5S1H9_RHIID</name>
<feature type="region of interest" description="Disordered" evidence="1">
    <location>
        <begin position="100"/>
        <end position="142"/>
    </location>
</feature>
<dbReference type="GO" id="GO:0005802">
    <property type="term" value="C:trans-Golgi network"/>
    <property type="evidence" value="ECO:0007669"/>
    <property type="project" value="TreeGrafter"/>
</dbReference>
<sequence length="757" mass="85557">MYLKETYIHDAELEIVVPNGTLDFNEENIEKIIDGQQRSQVYYDELLHVYLMTTLPPESNFENKEEATEFFRNLEVKLQATLIDTPNLLNLTVPSSNYTSELSRTSSSSSTASSDSGIFSSSTSISSNSTSIFTHGSPNSDYSSIKKLSSKVIEGTVIYSTNYDSKSNNKMVVVKRDDCWTCVLQLLFPIENIRARAQNQIALDVTVTQSRRKIMNSPNSDLYSPEYFGMNLLGGLCDDPAFESLNFSIPTPQLTKKEKTSIYSTLPSTPIKRCHHKIISVRPTLNTRIRSTFVSPSENTVMMSVELENDTENDMTFSIEDLKVEISHGFVAGCAWGPQDTDKFPITLRPFDQVNFLYNVTILEDSSFPEPLNTQQYYPTPIPNSRVSSRRESVASINSALNTSPVENKHRTLSVIVKGSPVIDGVKSRCIESKWDCELDTSTLFNDDSMASSQSRETESNKFVPMMYNNKFNFGIGERTNTIDKATTIRDSFSSNNVKNYDNIKCGNNSSDVELEINVNGVNVSNKKHHSGYIPETNLLNVDDENNGILPYGRLPKLQKQTNSDLNDGVFASFEVCGKPVVGKVFTMKVFIANKSEHARRFAITIPKKRSNDRLFNNHKLSHKPSLSQSSDITLVEYNDNYEYVKQSLDPFMDETVFMRNHSELVTSDTGLIWLDNDVRIGPINPYSSETVTLHFISTKEVLHMVELVQLVDEDTGFITNLRNVVQVNVKKNERSMKRMKRFEHHSFVPRHIEVTG</sequence>
<dbReference type="AlphaFoldDB" id="A0A2H5S1H9"/>
<reference evidence="3 4" key="2">
    <citation type="journal article" date="2018" name="New Phytol.">
        <title>High intraspecific genome diversity in the model arbuscular mycorrhizal symbiont Rhizophagus irregularis.</title>
        <authorList>
            <person name="Chen E.C.H."/>
            <person name="Morin E."/>
            <person name="Beaudet D."/>
            <person name="Noel J."/>
            <person name="Yildirir G."/>
            <person name="Ndikumana S."/>
            <person name="Charron P."/>
            <person name="St-Onge C."/>
            <person name="Giorgi J."/>
            <person name="Kruger M."/>
            <person name="Marton T."/>
            <person name="Ropars J."/>
            <person name="Grigoriev I.V."/>
            <person name="Hainaut M."/>
            <person name="Henrissat B."/>
            <person name="Roux C."/>
            <person name="Martin F."/>
            <person name="Corradi N."/>
        </authorList>
    </citation>
    <scope>NUCLEOTIDE SEQUENCE [LARGE SCALE GENOMIC DNA]</scope>
    <source>
        <strain evidence="3 4">DAOM 197198</strain>
    </source>
</reference>
<evidence type="ECO:0000313" key="3">
    <source>
        <dbReference type="EMBL" id="POG82577.1"/>
    </source>
</evidence>
<dbReference type="VEuPathDB" id="FungiDB:RhiirFUN_006686"/>
<feature type="domain" description="Trafficking protein particle complex II-specific subunit 65 IgD3" evidence="2">
    <location>
        <begin position="564"/>
        <end position="728"/>
    </location>
</feature>
<evidence type="ECO:0000256" key="1">
    <source>
        <dbReference type="SAM" id="MobiDB-lite"/>
    </source>
</evidence>